<organism evidence="1 2">
    <name type="scientific">Dyadobacter endophyticus</name>
    <dbReference type="NCBI Taxonomy" id="1749036"/>
    <lineage>
        <taxon>Bacteria</taxon>
        <taxon>Pseudomonadati</taxon>
        <taxon>Bacteroidota</taxon>
        <taxon>Cytophagia</taxon>
        <taxon>Cytophagales</taxon>
        <taxon>Spirosomataceae</taxon>
        <taxon>Dyadobacter</taxon>
    </lineage>
</organism>
<evidence type="ECO:0008006" key="3">
    <source>
        <dbReference type="Google" id="ProtNLM"/>
    </source>
</evidence>
<dbReference type="Proteomes" id="UP000600214">
    <property type="component" value="Unassembled WGS sequence"/>
</dbReference>
<protein>
    <recommendedName>
        <fullName evidence="3">Gliding motility-associated lipoprotein GldH</fullName>
    </recommendedName>
</protein>
<sequence length="201" mass="23398">MDERLEDLRVQFVAEPLFYGTNQFIESEKQVLLQFNISESFMKFFRLAVVVFFVSLLSGCDENVVYKAHEDIDDGLWYIKNRPSFKVEITDTTQTYNLYYLLRNALQYPYHNLYITRNFTGPDGKVISNTLEEVFISNEVTGKPYGHGLGDLFDHKIPFLKNYRFPRSGTYTFTISQSMRQNPLPFIISAGISVEKIPVKK</sequence>
<comment type="caution">
    <text evidence="1">The sequence shown here is derived from an EMBL/GenBank/DDBJ whole genome shotgun (WGS) entry which is preliminary data.</text>
</comment>
<accession>A0ABQ1Z8U6</accession>
<dbReference type="InterPro" id="IPR020018">
    <property type="entry name" value="Motility-assoc_lipoprot_GldH"/>
</dbReference>
<gene>
    <name evidence="1" type="ORF">GCM10007423_60320</name>
</gene>
<dbReference type="EMBL" id="BMIA01000007">
    <property type="protein sequence ID" value="GGH54125.1"/>
    <property type="molecule type" value="Genomic_DNA"/>
</dbReference>
<keyword evidence="2" id="KW-1185">Reference proteome</keyword>
<dbReference type="NCBIfam" id="TIGR03511">
    <property type="entry name" value="GldH_lipo"/>
    <property type="match status" value="1"/>
</dbReference>
<reference evidence="2" key="1">
    <citation type="journal article" date="2019" name="Int. J. Syst. Evol. Microbiol.">
        <title>The Global Catalogue of Microorganisms (GCM) 10K type strain sequencing project: providing services to taxonomists for standard genome sequencing and annotation.</title>
        <authorList>
            <consortium name="The Broad Institute Genomics Platform"/>
            <consortium name="The Broad Institute Genome Sequencing Center for Infectious Disease"/>
            <person name="Wu L."/>
            <person name="Ma J."/>
        </authorList>
    </citation>
    <scope>NUCLEOTIDE SEQUENCE [LARGE SCALE GENOMIC DNA]</scope>
    <source>
        <strain evidence="2">CGMCC 1.15288</strain>
    </source>
</reference>
<name>A0ABQ1Z8U6_9BACT</name>
<evidence type="ECO:0000313" key="2">
    <source>
        <dbReference type="Proteomes" id="UP000600214"/>
    </source>
</evidence>
<evidence type="ECO:0000313" key="1">
    <source>
        <dbReference type="EMBL" id="GGH54125.1"/>
    </source>
</evidence>
<proteinExistence type="predicted"/>
<dbReference type="Pfam" id="PF14109">
    <property type="entry name" value="GldH_lipo"/>
    <property type="match status" value="1"/>
</dbReference>